<keyword evidence="1" id="KW-0472">Membrane</keyword>
<gene>
    <name evidence="3" type="ORF">QOZ93_001314</name>
</gene>
<feature type="transmembrane region" description="Helical" evidence="1">
    <location>
        <begin position="204"/>
        <end position="227"/>
    </location>
</feature>
<feature type="transmembrane region" description="Helical" evidence="1">
    <location>
        <begin position="172"/>
        <end position="192"/>
    </location>
</feature>
<protein>
    <submittedName>
        <fullName evidence="3">Fucose 4-O-acetylase-like acetyltransferase</fullName>
    </submittedName>
</protein>
<dbReference type="Proteomes" id="UP001224418">
    <property type="component" value="Unassembled WGS sequence"/>
</dbReference>
<feature type="transmembrane region" description="Helical" evidence="1">
    <location>
        <begin position="263"/>
        <end position="287"/>
    </location>
</feature>
<dbReference type="PANTHER" id="PTHR37312">
    <property type="entry name" value="MEMBRANE-BOUND ACYLTRANSFERASE YKRP-RELATED"/>
    <property type="match status" value="1"/>
</dbReference>
<feature type="transmembrane region" description="Helical" evidence="1">
    <location>
        <begin position="307"/>
        <end position="326"/>
    </location>
</feature>
<evidence type="ECO:0000256" key="1">
    <source>
        <dbReference type="SAM" id="Phobius"/>
    </source>
</evidence>
<feature type="transmembrane region" description="Helical" evidence="1">
    <location>
        <begin position="74"/>
        <end position="97"/>
    </location>
</feature>
<keyword evidence="4" id="KW-1185">Reference proteome</keyword>
<evidence type="ECO:0000313" key="4">
    <source>
        <dbReference type="Proteomes" id="UP001224418"/>
    </source>
</evidence>
<dbReference type="PANTHER" id="PTHR37312:SF1">
    <property type="entry name" value="MEMBRANE-BOUND ACYLTRANSFERASE YKRP-RELATED"/>
    <property type="match status" value="1"/>
</dbReference>
<sequence>MHKRLDWIDSLRGIAILLVILGHCTPYIGHKAHIWHIIYSFHIPLFFIISGYLFKEKNFLDLILKDLKRLLLPYIITLLILLIYNLLKFPFNSYYIFKVSLLTILYGSGPVPVFIPYLGSVGCLWFLPTLFLTRLIFNLFLKVVKNKNIFKQILVLMFLVIMGYILKNISFLPWGLDLALVCQLFFFIGYTLNNQKVTLNKLSISSILIMIFLWYICIINCAFDINLRIYRDFIIFCTGSISGSILVIYLWNFLSNIKLLSTFFIYVGKNSLIILCVHFLETNIIPWNILFKYNSFIELSNSNLLKLILLKFFIIITTCILIKYITNFIKRFTYIKI</sequence>
<feature type="transmembrane region" description="Helical" evidence="1">
    <location>
        <begin position="149"/>
        <end position="166"/>
    </location>
</feature>
<evidence type="ECO:0000313" key="3">
    <source>
        <dbReference type="EMBL" id="MDQ0479573.1"/>
    </source>
</evidence>
<keyword evidence="1" id="KW-0812">Transmembrane</keyword>
<dbReference type="RefSeq" id="WP_422723875.1">
    <property type="nucleotide sequence ID" value="NZ_BAAACJ010000033.1"/>
</dbReference>
<dbReference type="InterPro" id="IPR052734">
    <property type="entry name" value="Nod_factor_acetyltransferase"/>
</dbReference>
<feature type="transmembrane region" description="Helical" evidence="1">
    <location>
        <begin position="233"/>
        <end position="251"/>
    </location>
</feature>
<evidence type="ECO:0000259" key="2">
    <source>
        <dbReference type="Pfam" id="PF01757"/>
    </source>
</evidence>
<feature type="transmembrane region" description="Helical" evidence="1">
    <location>
        <begin position="117"/>
        <end position="137"/>
    </location>
</feature>
<dbReference type="InterPro" id="IPR002656">
    <property type="entry name" value="Acyl_transf_3_dom"/>
</dbReference>
<keyword evidence="1" id="KW-1133">Transmembrane helix</keyword>
<feature type="transmembrane region" description="Helical" evidence="1">
    <location>
        <begin position="7"/>
        <end position="28"/>
    </location>
</feature>
<dbReference type="Pfam" id="PF01757">
    <property type="entry name" value="Acyl_transf_3"/>
    <property type="match status" value="1"/>
</dbReference>
<feature type="transmembrane region" description="Helical" evidence="1">
    <location>
        <begin position="34"/>
        <end position="54"/>
    </location>
</feature>
<organism evidence="3 4">
    <name type="scientific">Hathewaya limosa</name>
    <name type="common">Clostridium limosum</name>
    <dbReference type="NCBI Taxonomy" id="1536"/>
    <lineage>
        <taxon>Bacteria</taxon>
        <taxon>Bacillati</taxon>
        <taxon>Bacillota</taxon>
        <taxon>Clostridia</taxon>
        <taxon>Eubacteriales</taxon>
        <taxon>Clostridiaceae</taxon>
        <taxon>Hathewaya</taxon>
    </lineage>
</organism>
<name>A0ABU0JTV1_HATLI</name>
<dbReference type="EMBL" id="JAUSWN010000009">
    <property type="protein sequence ID" value="MDQ0479573.1"/>
    <property type="molecule type" value="Genomic_DNA"/>
</dbReference>
<accession>A0ABU0JTV1</accession>
<reference evidence="3 4" key="1">
    <citation type="submission" date="2023-07" db="EMBL/GenBank/DDBJ databases">
        <title>Genomic Encyclopedia of Type Strains, Phase IV (KMG-IV): sequencing the most valuable type-strain genomes for metagenomic binning, comparative biology and taxonomic classification.</title>
        <authorList>
            <person name="Goeker M."/>
        </authorList>
    </citation>
    <scope>NUCLEOTIDE SEQUENCE [LARGE SCALE GENOMIC DNA]</scope>
    <source>
        <strain evidence="3 4">DSM 1400</strain>
    </source>
</reference>
<comment type="caution">
    <text evidence="3">The sequence shown here is derived from an EMBL/GenBank/DDBJ whole genome shotgun (WGS) entry which is preliminary data.</text>
</comment>
<proteinExistence type="predicted"/>
<feature type="domain" description="Acyltransferase 3" evidence="2">
    <location>
        <begin position="6"/>
        <end position="321"/>
    </location>
</feature>